<evidence type="ECO:0000256" key="4">
    <source>
        <dbReference type="ARBA" id="ARBA00012381"/>
    </source>
</evidence>
<dbReference type="InterPro" id="IPR020084">
    <property type="entry name" value="NUDIX_hydrolase_CS"/>
</dbReference>
<dbReference type="STRING" id="796604.A0A2X0MKS7"/>
<comment type="catalytic activity">
    <reaction evidence="9">
        <text>a 5'-end NAD(+)-phospho-ribonucleoside in mRNA + H2O = a 5'-end phospho-adenosine-phospho-ribonucleoside in mRNA + beta-nicotinamide D-ribonucleotide + 2 H(+)</text>
        <dbReference type="Rhea" id="RHEA:60876"/>
        <dbReference type="Rhea" id="RHEA-COMP:15698"/>
        <dbReference type="Rhea" id="RHEA-COMP:15719"/>
        <dbReference type="ChEBI" id="CHEBI:14649"/>
        <dbReference type="ChEBI" id="CHEBI:15377"/>
        <dbReference type="ChEBI" id="CHEBI:15378"/>
        <dbReference type="ChEBI" id="CHEBI:144029"/>
        <dbReference type="ChEBI" id="CHEBI:144051"/>
    </reaction>
    <physiologicalReaction direction="left-to-right" evidence="9">
        <dbReference type="Rhea" id="RHEA:60877"/>
    </physiologicalReaction>
</comment>
<dbReference type="PROSITE" id="PS00893">
    <property type="entry name" value="NUDIX_BOX"/>
    <property type="match status" value="1"/>
</dbReference>
<dbReference type="InterPro" id="IPR015797">
    <property type="entry name" value="NUDIX_hydrolase-like_dom_sf"/>
</dbReference>
<dbReference type="PANTHER" id="PTHR42904">
    <property type="entry name" value="NUDIX HYDROLASE, NUDC SUBFAMILY"/>
    <property type="match status" value="1"/>
</dbReference>
<dbReference type="GO" id="GO:0046872">
    <property type="term" value="F:metal ion binding"/>
    <property type="evidence" value="ECO:0007669"/>
    <property type="project" value="UniProtKB-KW"/>
</dbReference>
<dbReference type="PANTHER" id="PTHR42904:SF6">
    <property type="entry name" value="NAD-CAPPED RNA HYDROLASE NUDT12"/>
    <property type="match status" value="1"/>
</dbReference>
<dbReference type="Pfam" id="PF09296">
    <property type="entry name" value="NUDIX-like"/>
    <property type="match status" value="1"/>
</dbReference>
<evidence type="ECO:0000313" key="12">
    <source>
        <dbReference type="EMBL" id="SGY33202.1"/>
    </source>
</evidence>
<dbReference type="GO" id="GO:0035529">
    <property type="term" value="F:NADH pyrophosphatase activity"/>
    <property type="evidence" value="ECO:0007669"/>
    <property type="project" value="TreeGrafter"/>
</dbReference>
<name>A0A2X0MKS7_9BASI</name>
<evidence type="ECO:0000256" key="3">
    <source>
        <dbReference type="ARBA" id="ARBA00009595"/>
    </source>
</evidence>
<dbReference type="Pfam" id="PF00293">
    <property type="entry name" value="NUDIX"/>
    <property type="match status" value="1"/>
</dbReference>
<dbReference type="Gene3D" id="3.90.79.20">
    <property type="match status" value="1"/>
</dbReference>
<evidence type="ECO:0000259" key="11">
    <source>
        <dbReference type="PROSITE" id="PS51462"/>
    </source>
</evidence>
<dbReference type="Gene3D" id="3.90.79.10">
    <property type="entry name" value="Nucleoside Triphosphate Pyrophosphohydrolase"/>
    <property type="match status" value="1"/>
</dbReference>
<dbReference type="PROSITE" id="PS51462">
    <property type="entry name" value="NUDIX"/>
    <property type="match status" value="1"/>
</dbReference>
<keyword evidence="7" id="KW-0460">Magnesium</keyword>
<evidence type="ECO:0000256" key="6">
    <source>
        <dbReference type="ARBA" id="ARBA00022801"/>
    </source>
</evidence>
<evidence type="ECO:0000256" key="8">
    <source>
        <dbReference type="ARBA" id="ARBA00023027"/>
    </source>
</evidence>
<evidence type="ECO:0000256" key="7">
    <source>
        <dbReference type="ARBA" id="ARBA00022842"/>
    </source>
</evidence>
<accession>A0A2X0MKS7</accession>
<dbReference type="EMBL" id="FQNC01000041">
    <property type="protein sequence ID" value="SGY33202.1"/>
    <property type="molecule type" value="Genomic_DNA"/>
</dbReference>
<dbReference type="NCBIfam" id="NF001299">
    <property type="entry name" value="PRK00241.1"/>
    <property type="match status" value="1"/>
</dbReference>
<dbReference type="SUPFAM" id="SSF55811">
    <property type="entry name" value="Nudix"/>
    <property type="match status" value="1"/>
</dbReference>
<dbReference type="EC" id="3.6.1.22" evidence="4"/>
<dbReference type="InterPro" id="IPR000086">
    <property type="entry name" value="NUDIX_hydrolase_dom"/>
</dbReference>
<evidence type="ECO:0000256" key="5">
    <source>
        <dbReference type="ARBA" id="ARBA00022723"/>
    </source>
</evidence>
<dbReference type="InterPro" id="IPR049734">
    <property type="entry name" value="NudC-like_C"/>
</dbReference>
<dbReference type="InterPro" id="IPR015375">
    <property type="entry name" value="NADH_PPase-like_N"/>
</dbReference>
<reference evidence="12 13" key="1">
    <citation type="submission" date="2016-11" db="EMBL/GenBank/DDBJ databases">
        <authorList>
            <person name="Jaros S."/>
            <person name="Januszkiewicz K."/>
            <person name="Wedrychowicz H."/>
        </authorList>
    </citation>
    <scope>NUCLEOTIDE SEQUENCE [LARGE SCALE GENOMIC DNA]</scope>
</reference>
<evidence type="ECO:0000256" key="9">
    <source>
        <dbReference type="ARBA" id="ARBA00023679"/>
    </source>
</evidence>
<sequence>MAAFNTYFSGNPLNRLSYLRNSPAFLASALSSPKARFLLYDQLSPLLTSIQRTERHLHLLSWDDVKAHIGEPQDIFKGVDGKDQEALRRIVRKDGKVEAAAQDDVQYYISQPALVFLGVDERDAPASAKSLPLSKPTAESTLESHSPHGIPYWSLDVSNNAELKEFALAQAKGLEFSDLRSGMASIPAPEASIAAQGRAMTDWNTRNVYCPSCSRPVKSVWAGWKRTCIPSSSSPSTCASKKGVHNFCYPRTDPVVIMGVVSPDGESILLGRQKSWPRGFYSALAGFIESGETFEEAVAREVYEEAGIEVEHVKFVANQVWPFPSSLMMGGIAKANKGYEMRLDLDNELEDARFFTRAQVLHVIEASGPSHFTKEEIKQIDQQVQQRAPRSRSPSPGRAGRPAFRMPPSTAIANTLITAWATNTWSDAQPQVQGTEQTGNAGAGKL</sequence>
<dbReference type="CDD" id="cd03429">
    <property type="entry name" value="NUDIX_NADH_pyrophosphatase_Nudt13"/>
    <property type="match status" value="1"/>
</dbReference>
<protein>
    <recommendedName>
        <fullName evidence="4">NAD(+) diphosphatase</fullName>
        <ecNumber evidence="4">3.6.1.22</ecNumber>
    </recommendedName>
</protein>
<dbReference type="GO" id="GO:0005829">
    <property type="term" value="C:cytosol"/>
    <property type="evidence" value="ECO:0007669"/>
    <property type="project" value="TreeGrafter"/>
</dbReference>
<dbReference type="GO" id="GO:0005777">
    <property type="term" value="C:peroxisome"/>
    <property type="evidence" value="ECO:0007669"/>
    <property type="project" value="TreeGrafter"/>
</dbReference>
<comment type="cofactor">
    <cofactor evidence="1">
        <name>Mg(2+)</name>
        <dbReference type="ChEBI" id="CHEBI:18420"/>
    </cofactor>
</comment>
<dbReference type="InterPro" id="IPR050241">
    <property type="entry name" value="NAD-cap_RNA_hydrolase_NudC"/>
</dbReference>
<feature type="compositionally biased region" description="Low complexity" evidence="10">
    <location>
        <begin position="387"/>
        <end position="403"/>
    </location>
</feature>
<dbReference type="GO" id="GO:0019677">
    <property type="term" value="P:NAD+ catabolic process"/>
    <property type="evidence" value="ECO:0007669"/>
    <property type="project" value="TreeGrafter"/>
</dbReference>
<dbReference type="Proteomes" id="UP000249464">
    <property type="component" value="Unassembled WGS sequence"/>
</dbReference>
<evidence type="ECO:0000256" key="2">
    <source>
        <dbReference type="ARBA" id="ARBA00001947"/>
    </source>
</evidence>
<gene>
    <name evidence="12" type="primary">BQ5605_C002g01465</name>
    <name evidence="12" type="ORF">BQ5605_C002G01465</name>
</gene>
<proteinExistence type="inferred from homology"/>
<dbReference type="AlphaFoldDB" id="A0A2X0MKS7"/>
<organism evidence="12 13">
    <name type="scientific">Microbotryum silenes-dioicae</name>
    <dbReference type="NCBI Taxonomy" id="796604"/>
    <lineage>
        <taxon>Eukaryota</taxon>
        <taxon>Fungi</taxon>
        <taxon>Dikarya</taxon>
        <taxon>Basidiomycota</taxon>
        <taxon>Pucciniomycotina</taxon>
        <taxon>Microbotryomycetes</taxon>
        <taxon>Microbotryales</taxon>
        <taxon>Microbotryaceae</taxon>
        <taxon>Microbotryum</taxon>
    </lineage>
</organism>
<evidence type="ECO:0000256" key="10">
    <source>
        <dbReference type="SAM" id="MobiDB-lite"/>
    </source>
</evidence>
<feature type="domain" description="Nudix hydrolase" evidence="11">
    <location>
        <begin position="250"/>
        <end position="378"/>
    </location>
</feature>
<evidence type="ECO:0000256" key="1">
    <source>
        <dbReference type="ARBA" id="ARBA00001946"/>
    </source>
</evidence>
<keyword evidence="13" id="KW-1185">Reference proteome</keyword>
<keyword evidence="6" id="KW-0378">Hydrolase</keyword>
<keyword evidence="8" id="KW-0520">NAD</keyword>
<keyword evidence="5" id="KW-0479">Metal-binding</keyword>
<evidence type="ECO:0000313" key="13">
    <source>
        <dbReference type="Proteomes" id="UP000249464"/>
    </source>
</evidence>
<comment type="similarity">
    <text evidence="3">Belongs to the Nudix hydrolase family. NudC subfamily.</text>
</comment>
<feature type="region of interest" description="Disordered" evidence="10">
    <location>
        <begin position="383"/>
        <end position="407"/>
    </location>
</feature>
<dbReference type="GO" id="GO:0006742">
    <property type="term" value="P:NADP+ catabolic process"/>
    <property type="evidence" value="ECO:0007669"/>
    <property type="project" value="TreeGrafter"/>
</dbReference>
<comment type="cofactor">
    <cofactor evidence="2">
        <name>Zn(2+)</name>
        <dbReference type="ChEBI" id="CHEBI:29105"/>
    </cofactor>
</comment>